<feature type="compositionally biased region" description="Acidic residues" evidence="1">
    <location>
        <begin position="40"/>
        <end position="51"/>
    </location>
</feature>
<dbReference type="Proteomes" id="UP001185922">
    <property type="component" value="Unassembled WGS sequence"/>
</dbReference>
<dbReference type="Proteomes" id="UP001185779">
    <property type="component" value="Unassembled WGS sequence"/>
</dbReference>
<evidence type="ECO:0000256" key="1">
    <source>
        <dbReference type="SAM" id="MobiDB-lite"/>
    </source>
</evidence>
<name>A0AAE4R295_9ACTN</name>
<reference evidence="3 4" key="1">
    <citation type="submission" date="2023-10" db="EMBL/GenBank/DDBJ databases">
        <title>Development of a sustainable strategy for remediation of hydrocarbon-contaminated territories based on the waste exchange concept.</title>
        <authorList>
            <person name="Krivoruchko A."/>
        </authorList>
    </citation>
    <scope>NUCLEOTIDE SEQUENCE</scope>
    <source>
        <strain evidence="2 4">IEGM 1266</strain>
        <strain evidence="3">IEGM 1279</strain>
    </source>
</reference>
<dbReference type="GeneID" id="77172205"/>
<comment type="caution">
    <text evidence="3">The sequence shown here is derived from an EMBL/GenBank/DDBJ whole genome shotgun (WGS) entry which is preliminary data.</text>
</comment>
<evidence type="ECO:0000313" key="2">
    <source>
        <dbReference type="EMBL" id="MDV6308848.1"/>
    </source>
</evidence>
<feature type="compositionally biased region" description="Polar residues" evidence="1">
    <location>
        <begin position="70"/>
        <end position="80"/>
    </location>
</feature>
<sequence>MSSAVGVASFGQSSGRHPLGSASPGVDDGMLDRVLGVGDPGDEEVDVEADADGAGLDGSSEEMSEHPLVTASTSTANGTLHRTIRETSRRSTRAPRRSIIGRT</sequence>
<dbReference type="EMBL" id="JAWLKI010000019">
    <property type="protein sequence ID" value="MDV6308848.1"/>
    <property type="molecule type" value="Genomic_DNA"/>
</dbReference>
<dbReference type="RefSeq" id="WP_006434575.1">
    <property type="nucleotide sequence ID" value="NZ_CP091855.1"/>
</dbReference>
<proteinExistence type="predicted"/>
<keyword evidence="4" id="KW-1185">Reference proteome</keyword>
<evidence type="ECO:0000313" key="4">
    <source>
        <dbReference type="Proteomes" id="UP001185779"/>
    </source>
</evidence>
<accession>A0AAE4R295</accession>
<protein>
    <submittedName>
        <fullName evidence="3">Uncharacterized protein</fullName>
    </submittedName>
</protein>
<gene>
    <name evidence="2" type="ORF">R3P94_16315</name>
    <name evidence="3" type="ORF">R3Q15_02640</name>
</gene>
<feature type="region of interest" description="Disordered" evidence="1">
    <location>
        <begin position="1"/>
        <end position="103"/>
    </location>
</feature>
<dbReference type="AlphaFoldDB" id="A0AAE4R295"/>
<evidence type="ECO:0000313" key="5">
    <source>
        <dbReference type="Proteomes" id="UP001185922"/>
    </source>
</evidence>
<organism evidence="3 5">
    <name type="scientific">Gordonia amicalis</name>
    <dbReference type="NCBI Taxonomy" id="89053"/>
    <lineage>
        <taxon>Bacteria</taxon>
        <taxon>Bacillati</taxon>
        <taxon>Actinomycetota</taxon>
        <taxon>Actinomycetes</taxon>
        <taxon>Mycobacteriales</taxon>
        <taxon>Gordoniaceae</taxon>
        <taxon>Gordonia</taxon>
    </lineage>
</organism>
<evidence type="ECO:0000313" key="3">
    <source>
        <dbReference type="EMBL" id="MDV6310807.1"/>
    </source>
</evidence>
<dbReference type="EMBL" id="JAWLKH010000002">
    <property type="protein sequence ID" value="MDV6310807.1"/>
    <property type="molecule type" value="Genomic_DNA"/>
</dbReference>